<dbReference type="InterPro" id="IPR050483">
    <property type="entry name" value="CoA-transferase_III_domain"/>
</dbReference>
<dbReference type="PANTHER" id="PTHR48207">
    <property type="entry name" value="SUCCINATE--HYDROXYMETHYLGLUTARATE COA-TRANSFERASE"/>
    <property type="match status" value="1"/>
</dbReference>
<reference evidence="2 3" key="1">
    <citation type="submission" date="2018-12" db="EMBL/GenBank/DDBJ databases">
        <authorList>
            <consortium name="Pathogen Informatics"/>
        </authorList>
    </citation>
    <scope>NUCLEOTIDE SEQUENCE [LARGE SCALE GENOMIC DNA]</scope>
    <source>
        <strain evidence="2 3">NCTC10437</strain>
    </source>
</reference>
<dbReference type="STRING" id="1791.GCA_001049355_04756"/>
<evidence type="ECO:0000256" key="1">
    <source>
        <dbReference type="ARBA" id="ARBA00022679"/>
    </source>
</evidence>
<dbReference type="Proteomes" id="UP000279306">
    <property type="component" value="Chromosome"/>
</dbReference>
<dbReference type="PANTHER" id="PTHR48207:SF3">
    <property type="entry name" value="SUCCINATE--HYDROXYMETHYLGLUTARATE COA-TRANSFERASE"/>
    <property type="match status" value="1"/>
</dbReference>
<dbReference type="KEGG" id="mauu:NCTC10437_01826"/>
<name>A0A448IL27_MYCAU</name>
<protein>
    <submittedName>
        <fullName evidence="2">L-carnitine dehydratase/bile acid-inducible protein F</fullName>
        <ecNumber evidence="2">2.8.3.16</ecNumber>
    </submittedName>
</protein>
<dbReference type="EMBL" id="LR134356">
    <property type="protein sequence ID" value="VEG53189.1"/>
    <property type="molecule type" value="Genomic_DNA"/>
</dbReference>
<dbReference type="InterPro" id="IPR044855">
    <property type="entry name" value="CoA-Trfase_III_dom3_sf"/>
</dbReference>
<dbReference type="GO" id="GO:0033608">
    <property type="term" value="F:formyl-CoA transferase activity"/>
    <property type="evidence" value="ECO:0007669"/>
    <property type="project" value="UniProtKB-EC"/>
</dbReference>
<keyword evidence="3" id="KW-1185">Reference proteome</keyword>
<dbReference type="SUPFAM" id="SSF89796">
    <property type="entry name" value="CoA-transferase family III (CaiB/BaiF)"/>
    <property type="match status" value="1"/>
</dbReference>
<dbReference type="Gene3D" id="3.30.1540.10">
    <property type="entry name" value="formyl-coa transferase, domain 3"/>
    <property type="match status" value="1"/>
</dbReference>
<dbReference type="AlphaFoldDB" id="A0A448IL27"/>
<dbReference type="Pfam" id="PF02515">
    <property type="entry name" value="CoA_transf_3"/>
    <property type="match status" value="1"/>
</dbReference>
<dbReference type="InterPro" id="IPR003673">
    <property type="entry name" value="CoA-Trfase_fam_III"/>
</dbReference>
<dbReference type="EC" id="2.8.3.16" evidence="2"/>
<organism evidence="2 3">
    <name type="scientific">Mycolicibacterium aurum</name>
    <name type="common">Mycobacterium aurum</name>
    <dbReference type="NCBI Taxonomy" id="1791"/>
    <lineage>
        <taxon>Bacteria</taxon>
        <taxon>Bacillati</taxon>
        <taxon>Actinomycetota</taxon>
        <taxon>Actinomycetes</taxon>
        <taxon>Mycobacteriales</taxon>
        <taxon>Mycobacteriaceae</taxon>
        <taxon>Mycolicibacterium</taxon>
    </lineage>
</organism>
<dbReference type="Gene3D" id="3.40.50.10540">
    <property type="entry name" value="Crotonobetainyl-coa:carnitine coa-transferase, domain 1"/>
    <property type="match status" value="1"/>
</dbReference>
<sequence length="394" mass="42754">MGVLDGVRVLDYGRFIAAPWCSALLADMGADVIRVEKREGGEDRWVQSVTPSGEGGTYLQCNRNKRSLTLDTTTDDGKEITRTLVAGADVVVANMPAAGMQANGLDYPTLRAVKADIILASATAYGEGGPYSGRIGFDGAGQVMSGAVYRQGLPELPIRTVVPYADFGTALTLTIGVMMALYHRDRTGEGQHVEGALLPTAMMLSNAFLIERDLLGTDKPRMGNQGTSVAPCDLYRTSDDGWVLLQVAGPSMFKRWCLLVGRPELFDDPRFADDDLRWRNGDVLNEIMAQWCADKTRAEVVELLDAAKLPAAPMHSTQEVLDDPHVQAMGYLRRVPFPETPRGVPIIETPFRLSATPGEIRHRAPLLGEHTDEILGEIGYTGAQVADLRARGVV</sequence>
<gene>
    <name evidence="2" type="primary">frc_4</name>
    <name evidence="2" type="ORF">NCTC10437_01826</name>
</gene>
<dbReference type="RefSeq" id="WP_048634596.1">
    <property type="nucleotide sequence ID" value="NZ_CVQQ01000021.1"/>
</dbReference>
<dbReference type="InterPro" id="IPR023606">
    <property type="entry name" value="CoA-Trfase_III_dom_1_sf"/>
</dbReference>
<keyword evidence="1 2" id="KW-0808">Transferase</keyword>
<evidence type="ECO:0000313" key="3">
    <source>
        <dbReference type="Proteomes" id="UP000279306"/>
    </source>
</evidence>
<proteinExistence type="predicted"/>
<dbReference type="OrthoDB" id="9797653at2"/>
<accession>A0A448IL27</accession>
<evidence type="ECO:0000313" key="2">
    <source>
        <dbReference type="EMBL" id="VEG53189.1"/>
    </source>
</evidence>